<dbReference type="Proteomes" id="UP000838756">
    <property type="component" value="Unassembled WGS sequence"/>
</dbReference>
<evidence type="ECO:0000259" key="7">
    <source>
        <dbReference type="Pfam" id="PF00135"/>
    </source>
</evidence>
<reference evidence="8" key="1">
    <citation type="submission" date="2022-03" db="EMBL/GenBank/DDBJ databases">
        <authorList>
            <person name="Lindestad O."/>
        </authorList>
    </citation>
    <scope>NUCLEOTIDE SEQUENCE</scope>
</reference>
<dbReference type="InterPro" id="IPR029058">
    <property type="entry name" value="AB_hydrolase_fold"/>
</dbReference>
<dbReference type="AlphaFoldDB" id="A0A8S4SL99"/>
<keyword evidence="3 6" id="KW-0378">Hydrolase</keyword>
<gene>
    <name evidence="8" type="primary">jg27130</name>
    <name evidence="8" type="ORF">PAEG_LOCUS25999</name>
</gene>
<dbReference type="PANTHER" id="PTHR43142:SF1">
    <property type="entry name" value="CARBOXYLIC ESTER HYDROLASE"/>
    <property type="match status" value="1"/>
</dbReference>
<name>A0A8S4SL99_9NEOP</name>
<sequence length="407" mass="46480">FIYGPKYLVRHDVILVALNYRVGPYGFFCLDTPEIPGNQGLKDQVLALRWIRENIASFGGDVNKITVMGESAGGASVEYHLLSQHEKLFNQAITQSGSTFLPGLLEEDGRSKPLRIAAHLGFETEDVTEAVAFLAKTDVKLVIAATTELGIRSRPCVEKEFENVDSILTDHPMNIDMPKARNTPVLVGFNNREQLVGYAMMPAEQFKHLNVFEDTLQKKFIYDEEFKEMEQIVRRFYIGDEELSDALRSNLTDFQSDFDFAFPIQLSLKKYLENGAKDVFYYMFSYSGDRNFVKKRVNVTAPGAAHADELGYLYDLTTETEPPTAADQLVIDRITALWTNFVKYGDPTPETSELLPVKWTSISEETYTYLNIDQDLSVGTRPYHERMAFWELFFEVNQHKLKGYREN</sequence>
<evidence type="ECO:0000256" key="5">
    <source>
        <dbReference type="ARBA" id="ARBA00023180"/>
    </source>
</evidence>
<dbReference type="GO" id="GO:0052689">
    <property type="term" value="F:carboxylic ester hydrolase activity"/>
    <property type="evidence" value="ECO:0007669"/>
    <property type="project" value="UniProtKB-KW"/>
</dbReference>
<organism evidence="8 9">
    <name type="scientific">Pararge aegeria aegeria</name>
    <dbReference type="NCBI Taxonomy" id="348720"/>
    <lineage>
        <taxon>Eukaryota</taxon>
        <taxon>Metazoa</taxon>
        <taxon>Ecdysozoa</taxon>
        <taxon>Arthropoda</taxon>
        <taxon>Hexapoda</taxon>
        <taxon>Insecta</taxon>
        <taxon>Pterygota</taxon>
        <taxon>Neoptera</taxon>
        <taxon>Endopterygota</taxon>
        <taxon>Lepidoptera</taxon>
        <taxon>Glossata</taxon>
        <taxon>Ditrysia</taxon>
        <taxon>Papilionoidea</taxon>
        <taxon>Nymphalidae</taxon>
        <taxon>Satyrinae</taxon>
        <taxon>Satyrini</taxon>
        <taxon>Parargina</taxon>
        <taxon>Pararge</taxon>
    </lineage>
</organism>
<comment type="similarity">
    <text evidence="1 6">Belongs to the type-B carboxylesterase/lipase family.</text>
</comment>
<dbReference type="InterPro" id="IPR002018">
    <property type="entry name" value="CarbesteraseB"/>
</dbReference>
<evidence type="ECO:0000256" key="6">
    <source>
        <dbReference type="RuleBase" id="RU361235"/>
    </source>
</evidence>
<dbReference type="SUPFAM" id="SSF53474">
    <property type="entry name" value="alpha/beta-Hydrolases"/>
    <property type="match status" value="1"/>
</dbReference>
<evidence type="ECO:0000256" key="4">
    <source>
        <dbReference type="ARBA" id="ARBA00023157"/>
    </source>
</evidence>
<dbReference type="EMBL" id="CAKXAJ010026355">
    <property type="protein sequence ID" value="CAH2267481.1"/>
    <property type="molecule type" value="Genomic_DNA"/>
</dbReference>
<keyword evidence="9" id="KW-1185">Reference proteome</keyword>
<dbReference type="PROSITE" id="PS00122">
    <property type="entry name" value="CARBOXYLESTERASE_B_1"/>
    <property type="match status" value="1"/>
</dbReference>
<evidence type="ECO:0000256" key="3">
    <source>
        <dbReference type="ARBA" id="ARBA00022801"/>
    </source>
</evidence>
<feature type="domain" description="Carboxylesterase type B" evidence="7">
    <location>
        <begin position="3"/>
        <end position="390"/>
    </location>
</feature>
<evidence type="ECO:0000256" key="1">
    <source>
        <dbReference type="ARBA" id="ARBA00005964"/>
    </source>
</evidence>
<dbReference type="OrthoDB" id="19653at2759"/>
<feature type="non-terminal residue" evidence="8">
    <location>
        <position position="1"/>
    </location>
</feature>
<dbReference type="Gene3D" id="3.40.50.1820">
    <property type="entry name" value="alpha/beta hydrolase"/>
    <property type="match status" value="1"/>
</dbReference>
<dbReference type="EC" id="3.1.1.-" evidence="6"/>
<comment type="caution">
    <text evidence="8">The sequence shown here is derived from an EMBL/GenBank/DDBJ whole genome shotgun (WGS) entry which is preliminary data.</text>
</comment>
<dbReference type="PANTHER" id="PTHR43142">
    <property type="entry name" value="CARBOXYLIC ESTER HYDROLASE"/>
    <property type="match status" value="1"/>
</dbReference>
<keyword evidence="5" id="KW-0325">Glycoprotein</keyword>
<keyword evidence="4" id="KW-1015">Disulfide bond</keyword>
<keyword evidence="2" id="KW-0719">Serine esterase</keyword>
<evidence type="ECO:0000313" key="9">
    <source>
        <dbReference type="Proteomes" id="UP000838756"/>
    </source>
</evidence>
<proteinExistence type="inferred from homology"/>
<evidence type="ECO:0000313" key="8">
    <source>
        <dbReference type="EMBL" id="CAH2267481.1"/>
    </source>
</evidence>
<dbReference type="Pfam" id="PF00135">
    <property type="entry name" value="COesterase"/>
    <property type="match status" value="1"/>
</dbReference>
<evidence type="ECO:0000256" key="2">
    <source>
        <dbReference type="ARBA" id="ARBA00022487"/>
    </source>
</evidence>
<dbReference type="InterPro" id="IPR019826">
    <property type="entry name" value="Carboxylesterase_B_AS"/>
</dbReference>
<protein>
    <recommendedName>
        <fullName evidence="6">Carboxylic ester hydrolase</fullName>
        <ecNumber evidence="6">3.1.1.-</ecNumber>
    </recommendedName>
</protein>
<accession>A0A8S4SL99</accession>